<organism evidence="3 4">
    <name type="scientific">Zarconia navalis LEGE 11467</name>
    <dbReference type="NCBI Taxonomy" id="1828826"/>
    <lineage>
        <taxon>Bacteria</taxon>
        <taxon>Bacillati</taxon>
        <taxon>Cyanobacteriota</taxon>
        <taxon>Cyanophyceae</taxon>
        <taxon>Oscillatoriophycideae</taxon>
        <taxon>Oscillatoriales</taxon>
        <taxon>Oscillatoriales incertae sedis</taxon>
        <taxon>Zarconia</taxon>
        <taxon>Zarconia navalis</taxon>
    </lineage>
</organism>
<feature type="transmembrane region" description="Helical" evidence="1">
    <location>
        <begin position="353"/>
        <end position="369"/>
    </location>
</feature>
<gene>
    <name evidence="3" type="ORF">IQ235_09680</name>
</gene>
<feature type="transmembrane region" description="Helical" evidence="1">
    <location>
        <begin position="162"/>
        <end position="180"/>
    </location>
</feature>
<name>A0A928Z8U6_9CYAN</name>
<evidence type="ECO:0000259" key="2">
    <source>
        <dbReference type="Pfam" id="PF16401"/>
    </source>
</evidence>
<dbReference type="PANTHER" id="PTHR31061:SF24">
    <property type="entry name" value="LD22376P"/>
    <property type="match status" value="1"/>
</dbReference>
<protein>
    <submittedName>
        <fullName evidence="3">DUF5009 domain-containing protein</fullName>
    </submittedName>
</protein>
<accession>A0A928Z8U6</accession>
<feature type="transmembrane region" description="Helical" evidence="1">
    <location>
        <begin position="375"/>
        <end position="397"/>
    </location>
</feature>
<evidence type="ECO:0000256" key="1">
    <source>
        <dbReference type="SAM" id="Phobius"/>
    </source>
</evidence>
<dbReference type="Pfam" id="PF16401">
    <property type="entry name" value="DUF5009"/>
    <property type="match status" value="1"/>
</dbReference>
<reference evidence="3" key="1">
    <citation type="submission" date="2020-10" db="EMBL/GenBank/DDBJ databases">
        <authorList>
            <person name="Castelo-Branco R."/>
            <person name="Eusebio N."/>
            <person name="Adriana R."/>
            <person name="Vieira A."/>
            <person name="Brugerolle De Fraissinette N."/>
            <person name="Rezende De Castro R."/>
            <person name="Schneider M.P."/>
            <person name="Vasconcelos V."/>
            <person name="Leao P.N."/>
        </authorList>
    </citation>
    <scope>NUCLEOTIDE SEQUENCE</scope>
    <source>
        <strain evidence="3">LEGE 11467</strain>
    </source>
</reference>
<feature type="transmembrane region" description="Helical" evidence="1">
    <location>
        <begin position="316"/>
        <end position="333"/>
    </location>
</feature>
<feature type="transmembrane region" description="Helical" evidence="1">
    <location>
        <begin position="293"/>
        <end position="310"/>
    </location>
</feature>
<dbReference type="EMBL" id="JADEXN010000145">
    <property type="protein sequence ID" value="MBE9041048.1"/>
    <property type="molecule type" value="Genomic_DNA"/>
</dbReference>
<feature type="transmembrane region" description="Helical" evidence="1">
    <location>
        <begin position="132"/>
        <end position="150"/>
    </location>
</feature>
<keyword evidence="1" id="KW-0472">Membrane</keyword>
<evidence type="ECO:0000313" key="4">
    <source>
        <dbReference type="Proteomes" id="UP000621799"/>
    </source>
</evidence>
<feature type="transmembrane region" description="Helical" evidence="1">
    <location>
        <begin position="449"/>
        <end position="469"/>
    </location>
</feature>
<keyword evidence="4" id="KW-1185">Reference proteome</keyword>
<feature type="transmembrane region" description="Helical" evidence="1">
    <location>
        <begin position="192"/>
        <end position="210"/>
    </location>
</feature>
<keyword evidence="1" id="KW-1133">Transmembrane helix</keyword>
<feature type="transmembrane region" description="Helical" evidence="1">
    <location>
        <begin position="255"/>
        <end position="273"/>
    </location>
</feature>
<dbReference type="AlphaFoldDB" id="A0A928Z8U6"/>
<dbReference type="RefSeq" id="WP_264321279.1">
    <property type="nucleotide sequence ID" value="NZ_JADEXN010000145.1"/>
</dbReference>
<proteinExistence type="predicted"/>
<feature type="transmembrane region" description="Helical" evidence="1">
    <location>
        <begin position="102"/>
        <end position="120"/>
    </location>
</feature>
<feature type="transmembrane region" description="Helical" evidence="1">
    <location>
        <begin position="418"/>
        <end position="437"/>
    </location>
</feature>
<evidence type="ECO:0000313" key="3">
    <source>
        <dbReference type="EMBL" id="MBE9041048.1"/>
    </source>
</evidence>
<feature type="domain" description="DUF5009" evidence="2">
    <location>
        <begin position="13"/>
        <end position="271"/>
    </location>
</feature>
<dbReference type="PANTHER" id="PTHR31061">
    <property type="entry name" value="LD22376P"/>
    <property type="match status" value="1"/>
</dbReference>
<keyword evidence="1" id="KW-0812">Transmembrane</keyword>
<feature type="transmembrane region" description="Helical" evidence="1">
    <location>
        <begin position="222"/>
        <end position="243"/>
    </location>
</feature>
<dbReference type="InterPro" id="IPR032176">
    <property type="entry name" value="DUF5009"/>
</dbReference>
<dbReference type="Proteomes" id="UP000621799">
    <property type="component" value="Unassembled WGS sequence"/>
</dbReference>
<comment type="caution">
    <text evidence="3">The sequence shown here is derived from an EMBL/GenBank/DDBJ whole genome shotgun (WGS) entry which is preliminary data.</text>
</comment>
<sequence>MKKTPALSVSPKRADALDALRGLAILAMVLSGTLPFGGALPAWMYHAQLPPPDHTFNPNIPGLTWVDLVFPIFLFALGVSIPLSGSRAFSRGWNGWQMSLSILKRGFLLGTFAIFVQHVRPTQIDPLPGEEKWWLGLLGFGLLVLCYARWPKSWPLLLRRGLTVAGIIGAVRFLSVIRYPDGSGFSVERSDIILIILTNMAVFGAFIWLLTRDRPSIRLGLLAILLALRLSSTSPGWVAALWSASPIPWLFQFEYLKYLFIVVPGTTIGDLLVEWLQASQKREENFRWSSGRFIGISAIGILSIVCLLVGLQGRWVWQTTIVVTVLYTFGFILTKNPQEVTESLVGKLYRQSAFWLLLGLSLEPFQGGIKKDSATLSYFFTTLAASIVLLVVLSICFEVFYLQNKFKLIIENGKNPMLGYIGFGNLIWPILSLTGLYESIEEMSFTPWQKFGIALIYTLLLALLVKGFGQLKIFMRT</sequence>
<feature type="transmembrane region" description="Helical" evidence="1">
    <location>
        <begin position="20"/>
        <end position="43"/>
    </location>
</feature>
<feature type="transmembrane region" description="Helical" evidence="1">
    <location>
        <begin position="63"/>
        <end position="81"/>
    </location>
</feature>